<dbReference type="InterPro" id="IPR035642">
    <property type="entry name" value="MraZ_N"/>
</dbReference>
<dbReference type="PANTHER" id="PTHR34701">
    <property type="entry name" value="TRANSCRIPTIONAL REGULATOR MRAZ"/>
    <property type="match status" value="1"/>
</dbReference>
<dbReference type="AlphaFoldDB" id="A0A1G2SIG3"/>
<dbReference type="PROSITE" id="PS51740">
    <property type="entry name" value="SPOVT_ABRB"/>
    <property type="match status" value="2"/>
</dbReference>
<reference evidence="9 10" key="1">
    <citation type="journal article" date="2016" name="Nat. Commun.">
        <title>Thousands of microbial genomes shed light on interconnected biogeochemical processes in an aquifer system.</title>
        <authorList>
            <person name="Anantharaman K."/>
            <person name="Brown C.T."/>
            <person name="Hug L.A."/>
            <person name="Sharon I."/>
            <person name="Castelle C.J."/>
            <person name="Probst A.J."/>
            <person name="Thomas B.C."/>
            <person name="Singh A."/>
            <person name="Wilkins M.J."/>
            <person name="Karaoz U."/>
            <person name="Brodie E.L."/>
            <person name="Williams K.H."/>
            <person name="Hubbard S.S."/>
            <person name="Banfield J.F."/>
        </authorList>
    </citation>
    <scope>NUCLEOTIDE SEQUENCE [LARGE SCALE GENOMIC DNA]</scope>
</reference>
<dbReference type="GO" id="GO:0009295">
    <property type="term" value="C:nucleoid"/>
    <property type="evidence" value="ECO:0007669"/>
    <property type="project" value="UniProtKB-SubCell"/>
</dbReference>
<dbReference type="InterPro" id="IPR037914">
    <property type="entry name" value="SpoVT-AbrB_sf"/>
</dbReference>
<comment type="subcellular location">
    <subcellularLocation>
        <location evidence="7">Cytoplasm</location>
        <location evidence="7">Nucleoid</location>
    </subcellularLocation>
</comment>
<comment type="subunit">
    <text evidence="7">Forms oligomers.</text>
</comment>
<evidence type="ECO:0000256" key="4">
    <source>
        <dbReference type="ARBA" id="ARBA00023015"/>
    </source>
</evidence>
<dbReference type="InterPro" id="IPR038619">
    <property type="entry name" value="MraZ_sf"/>
</dbReference>
<keyword evidence="2 7" id="KW-0963">Cytoplasm</keyword>
<keyword evidence="5 7" id="KW-0238">DNA-binding</keyword>
<comment type="similarity">
    <text evidence="7">Belongs to the MraZ family.</text>
</comment>
<gene>
    <name evidence="7" type="primary">mraZ</name>
    <name evidence="9" type="ORF">A2591_03345</name>
</gene>
<dbReference type="NCBIfam" id="TIGR00242">
    <property type="entry name" value="division/cell wall cluster transcriptional repressor MraZ"/>
    <property type="match status" value="1"/>
</dbReference>
<dbReference type="InterPro" id="IPR007159">
    <property type="entry name" value="SpoVT-AbrB_dom"/>
</dbReference>
<dbReference type="STRING" id="1802730.A2591_03345"/>
<dbReference type="GO" id="GO:0000976">
    <property type="term" value="F:transcription cis-regulatory region binding"/>
    <property type="evidence" value="ECO:0007669"/>
    <property type="project" value="TreeGrafter"/>
</dbReference>
<protein>
    <recommendedName>
        <fullName evidence="1 7">Transcriptional regulator MraZ</fullName>
    </recommendedName>
</protein>
<keyword evidence="6 7" id="KW-0804">Transcription</keyword>
<dbReference type="GO" id="GO:2000143">
    <property type="term" value="P:negative regulation of DNA-templated transcription initiation"/>
    <property type="evidence" value="ECO:0007669"/>
    <property type="project" value="TreeGrafter"/>
</dbReference>
<dbReference type="CDD" id="cd16320">
    <property type="entry name" value="MraZ_N"/>
    <property type="match status" value="1"/>
</dbReference>
<feature type="domain" description="SpoVT-AbrB" evidence="8">
    <location>
        <begin position="5"/>
        <end position="47"/>
    </location>
</feature>
<name>A0A1G2SIG3_9BACT</name>
<evidence type="ECO:0000256" key="5">
    <source>
        <dbReference type="ARBA" id="ARBA00023125"/>
    </source>
</evidence>
<keyword evidence="3" id="KW-0677">Repeat</keyword>
<feature type="domain" description="SpoVT-AbrB" evidence="8">
    <location>
        <begin position="76"/>
        <end position="119"/>
    </location>
</feature>
<evidence type="ECO:0000256" key="1">
    <source>
        <dbReference type="ARBA" id="ARBA00013860"/>
    </source>
</evidence>
<sequence>MLIGEYIHTLDPKKRLSMPAKFRKELGKKVVVTKGFEKCLFVHPVKGWQGLVEKIRNLPTGDASARGVARFFLGSAVETDVDSLGRILIPDFLKTFAELGEKVVIIGMHDRVELWNESAWKEYQVRIEHDADALAGKFGEAGSL</sequence>
<dbReference type="PANTHER" id="PTHR34701:SF1">
    <property type="entry name" value="TRANSCRIPTIONAL REGULATOR MRAZ"/>
    <property type="match status" value="1"/>
</dbReference>
<evidence type="ECO:0000256" key="3">
    <source>
        <dbReference type="ARBA" id="ARBA00022737"/>
    </source>
</evidence>
<evidence type="ECO:0000313" key="9">
    <source>
        <dbReference type="EMBL" id="OHA84744.1"/>
    </source>
</evidence>
<dbReference type="InterPro" id="IPR003444">
    <property type="entry name" value="MraZ"/>
</dbReference>
<dbReference type="CDD" id="cd16321">
    <property type="entry name" value="MraZ_C"/>
    <property type="match status" value="1"/>
</dbReference>
<dbReference type="HAMAP" id="MF_01008">
    <property type="entry name" value="MraZ"/>
    <property type="match status" value="1"/>
</dbReference>
<dbReference type="Gene3D" id="3.40.1550.20">
    <property type="entry name" value="Transcriptional regulator MraZ domain"/>
    <property type="match status" value="1"/>
</dbReference>
<evidence type="ECO:0000313" key="10">
    <source>
        <dbReference type="Proteomes" id="UP000178168"/>
    </source>
</evidence>
<dbReference type="GO" id="GO:0005737">
    <property type="term" value="C:cytoplasm"/>
    <property type="evidence" value="ECO:0007669"/>
    <property type="project" value="UniProtKB-UniRule"/>
</dbReference>
<evidence type="ECO:0000256" key="2">
    <source>
        <dbReference type="ARBA" id="ARBA00022490"/>
    </source>
</evidence>
<organism evidence="9 10">
    <name type="scientific">Candidatus Yonathbacteria bacterium RIFOXYD1_FULL_52_36</name>
    <dbReference type="NCBI Taxonomy" id="1802730"/>
    <lineage>
        <taxon>Bacteria</taxon>
        <taxon>Candidatus Yonathiibacteriota</taxon>
    </lineage>
</organism>
<keyword evidence="4 7" id="KW-0805">Transcription regulation</keyword>
<accession>A0A1G2SIG3</accession>
<evidence type="ECO:0000259" key="8">
    <source>
        <dbReference type="PROSITE" id="PS51740"/>
    </source>
</evidence>
<dbReference type="EMBL" id="MHUZ01000035">
    <property type="protein sequence ID" value="OHA84744.1"/>
    <property type="molecule type" value="Genomic_DNA"/>
</dbReference>
<evidence type="ECO:0000256" key="6">
    <source>
        <dbReference type="ARBA" id="ARBA00023163"/>
    </source>
</evidence>
<proteinExistence type="inferred from homology"/>
<dbReference type="Pfam" id="PF02381">
    <property type="entry name" value="MraZ"/>
    <property type="match status" value="2"/>
</dbReference>
<dbReference type="SUPFAM" id="SSF89447">
    <property type="entry name" value="AbrB/MazE/MraZ-like"/>
    <property type="match status" value="1"/>
</dbReference>
<dbReference type="GO" id="GO:0003700">
    <property type="term" value="F:DNA-binding transcription factor activity"/>
    <property type="evidence" value="ECO:0007669"/>
    <property type="project" value="UniProtKB-UniRule"/>
</dbReference>
<dbReference type="InterPro" id="IPR020603">
    <property type="entry name" value="MraZ_dom"/>
</dbReference>
<dbReference type="InterPro" id="IPR035644">
    <property type="entry name" value="MraZ_C"/>
</dbReference>
<dbReference type="Proteomes" id="UP000178168">
    <property type="component" value="Unassembled WGS sequence"/>
</dbReference>
<comment type="caution">
    <text evidence="9">The sequence shown here is derived from an EMBL/GenBank/DDBJ whole genome shotgun (WGS) entry which is preliminary data.</text>
</comment>
<evidence type="ECO:0000256" key="7">
    <source>
        <dbReference type="HAMAP-Rule" id="MF_01008"/>
    </source>
</evidence>